<dbReference type="Proteomes" id="UP000251545">
    <property type="component" value="Unassembled WGS sequence"/>
</dbReference>
<dbReference type="EMBL" id="PVEO01000006">
    <property type="protein sequence ID" value="PQV47737.1"/>
    <property type="molecule type" value="Genomic_DNA"/>
</dbReference>
<dbReference type="PROSITE" id="PS50164">
    <property type="entry name" value="GIY_YIG"/>
    <property type="match status" value="1"/>
</dbReference>
<evidence type="ECO:0000256" key="1">
    <source>
        <dbReference type="ARBA" id="ARBA00007435"/>
    </source>
</evidence>
<keyword evidence="3" id="KW-0255">Endonuclease</keyword>
<dbReference type="Gene3D" id="3.40.1440.10">
    <property type="entry name" value="GIY-YIG endonuclease"/>
    <property type="match status" value="1"/>
</dbReference>
<dbReference type="InterPro" id="IPR000305">
    <property type="entry name" value="GIY-YIG_endonuc"/>
</dbReference>
<dbReference type="PANTHER" id="PTHR34477">
    <property type="entry name" value="UPF0213 PROTEIN YHBQ"/>
    <property type="match status" value="1"/>
</dbReference>
<dbReference type="InterPro" id="IPR035901">
    <property type="entry name" value="GIY-YIG_endonuc_sf"/>
</dbReference>
<protein>
    <submittedName>
        <fullName evidence="3">Putative endonuclease</fullName>
    </submittedName>
</protein>
<gene>
    <name evidence="3" type="ORF">CLV33_10656</name>
</gene>
<organism evidence="3 4">
    <name type="scientific">Jejuia pallidilutea</name>
    <dbReference type="NCBI Taxonomy" id="504487"/>
    <lineage>
        <taxon>Bacteria</taxon>
        <taxon>Pseudomonadati</taxon>
        <taxon>Bacteroidota</taxon>
        <taxon>Flavobacteriia</taxon>
        <taxon>Flavobacteriales</taxon>
        <taxon>Flavobacteriaceae</taxon>
        <taxon>Jejuia</taxon>
    </lineage>
</organism>
<dbReference type="PANTHER" id="PTHR34477:SF5">
    <property type="entry name" value="BSL5627 PROTEIN"/>
    <property type="match status" value="1"/>
</dbReference>
<accession>A0A362X568</accession>
<comment type="caution">
    <text evidence="3">The sequence shown here is derived from an EMBL/GenBank/DDBJ whole genome shotgun (WGS) entry which is preliminary data.</text>
</comment>
<sequence length="77" mass="9417">MLYIGFTSNIKERIKAHQSGRGAFFTKKYNVFDLIYYEIYDDSKLARKRERQLKNWNKEWKWNLIKTSNPDLIKLEI</sequence>
<proteinExistence type="inferred from homology"/>
<keyword evidence="3" id="KW-0540">Nuclease</keyword>
<comment type="similarity">
    <text evidence="1">Belongs to the UPF0213 family.</text>
</comment>
<evidence type="ECO:0000313" key="4">
    <source>
        <dbReference type="Proteomes" id="UP000251545"/>
    </source>
</evidence>
<keyword evidence="3" id="KW-0378">Hydrolase</keyword>
<dbReference type="InterPro" id="IPR050190">
    <property type="entry name" value="UPF0213_domain"/>
</dbReference>
<name>A0A362X568_9FLAO</name>
<evidence type="ECO:0000313" key="3">
    <source>
        <dbReference type="EMBL" id="PQV47737.1"/>
    </source>
</evidence>
<dbReference type="Pfam" id="PF01541">
    <property type="entry name" value="GIY-YIG"/>
    <property type="match status" value="1"/>
</dbReference>
<dbReference type="RefSeq" id="WP_244906428.1">
    <property type="nucleotide sequence ID" value="NZ_PVEO01000006.1"/>
</dbReference>
<dbReference type="GO" id="GO:0004519">
    <property type="term" value="F:endonuclease activity"/>
    <property type="evidence" value="ECO:0007669"/>
    <property type="project" value="UniProtKB-KW"/>
</dbReference>
<feature type="domain" description="GIY-YIG" evidence="2">
    <location>
        <begin position="1"/>
        <end position="64"/>
    </location>
</feature>
<dbReference type="SUPFAM" id="SSF82771">
    <property type="entry name" value="GIY-YIG endonuclease"/>
    <property type="match status" value="1"/>
</dbReference>
<dbReference type="AlphaFoldDB" id="A0A362X568"/>
<reference evidence="3 4" key="1">
    <citation type="submission" date="2018-02" db="EMBL/GenBank/DDBJ databases">
        <title>Genomic Encyclopedia of Archaeal and Bacterial Type Strains, Phase II (KMG-II): from individual species to whole genera.</title>
        <authorList>
            <person name="Goeker M."/>
        </authorList>
    </citation>
    <scope>NUCLEOTIDE SEQUENCE [LARGE SCALE GENOMIC DNA]</scope>
    <source>
        <strain evidence="3 4">DSM 21165</strain>
    </source>
</reference>
<evidence type="ECO:0000259" key="2">
    <source>
        <dbReference type="PROSITE" id="PS50164"/>
    </source>
</evidence>